<reference evidence="6" key="1">
    <citation type="submission" date="2014-12" db="EMBL/GenBank/DDBJ databases">
        <title>Insight into the proteome of Arion vulgaris.</title>
        <authorList>
            <person name="Aradska J."/>
            <person name="Bulat T."/>
            <person name="Smidak R."/>
            <person name="Sarate P."/>
            <person name="Gangsoo J."/>
            <person name="Sialana F."/>
            <person name="Bilban M."/>
            <person name="Lubec G."/>
        </authorList>
    </citation>
    <scope>NUCLEOTIDE SEQUENCE</scope>
    <source>
        <tissue evidence="6">Skin</tissue>
    </source>
</reference>
<feature type="compositionally biased region" description="Acidic residues" evidence="2">
    <location>
        <begin position="141"/>
        <end position="154"/>
    </location>
</feature>
<dbReference type="EMBL" id="HACG01046037">
    <property type="protein sequence ID" value="CEK92902.1"/>
    <property type="molecule type" value="Transcribed_RNA"/>
</dbReference>
<dbReference type="PANTHER" id="PTHR15565:SF0">
    <property type="entry name" value="PROTEIN AATF"/>
    <property type="match status" value="1"/>
</dbReference>
<dbReference type="InterPro" id="IPR025160">
    <property type="entry name" value="AATF"/>
</dbReference>
<sequence>MDEEEDEGEENDDKLESSDADDGLEVDKDETAEDIEVIKDVLPSLASKSDDREKGKAVMYQLGVWDDLIKSRIALQKMVTSCNRLPLPDTWTDFAQNESFRKEAKNVHSSVRKLVSTLLDLQLQLLQTEDKSGKSKSQSADSDEEITSESEDELDQKQGSTDNSQLNRSQMDKGEKDDEDAENGEDMETDAVVENKHHGRLKRKLGVEEVEETIMKRHTEFQSFRNDTLSKWDEKTRLTRSKVKAKNFAAFEVSVLKQIEQVLVNRERLVKRLHQQRSAYTILGQRSSEIDGKTGQDGVVDDDDDEVEIKLEQRSRQEAKVNQEIIDDNDFYHVCLRDLIELKQNEETDPVMANKQWLEIQRLRNKQKRKVDTRASKGRKIRYHVKEKLKNYMTPYDKSLWSDEQKDDLFKALFGGRRYQENNSVSSEKPLINLGI</sequence>
<feature type="domain" description="AATF leucine zipper-containing" evidence="4">
    <location>
        <begin position="51"/>
        <end position="235"/>
    </location>
</feature>
<feature type="domain" description="Apoptosis-antagonizing transcription factor C-terminal" evidence="3">
    <location>
        <begin position="332"/>
        <end position="414"/>
    </location>
</feature>
<gene>
    <name evidence="6" type="primary">ORF190844</name>
    <name evidence="5" type="synonym">ORF190838</name>
</gene>
<dbReference type="Pfam" id="PF13339">
    <property type="entry name" value="AATF-Che1"/>
    <property type="match status" value="1"/>
</dbReference>
<feature type="compositionally biased region" description="Polar residues" evidence="2">
    <location>
        <begin position="157"/>
        <end position="169"/>
    </location>
</feature>
<dbReference type="InterPro" id="IPR039223">
    <property type="entry name" value="AATF/Bfr2"/>
</dbReference>
<feature type="compositionally biased region" description="Acidic residues" evidence="2">
    <location>
        <begin position="177"/>
        <end position="191"/>
    </location>
</feature>
<dbReference type="InterPro" id="IPR012617">
    <property type="entry name" value="AATF_C"/>
</dbReference>
<dbReference type="EMBL" id="HACG01046038">
    <property type="protein sequence ID" value="CEK92903.1"/>
    <property type="molecule type" value="Transcribed_RNA"/>
</dbReference>
<protein>
    <recommendedName>
        <fullName evidence="7">Protein AATF</fullName>
    </recommendedName>
</protein>
<evidence type="ECO:0000313" key="5">
    <source>
        <dbReference type="EMBL" id="CEK92902.1"/>
    </source>
</evidence>
<evidence type="ECO:0000313" key="6">
    <source>
        <dbReference type="EMBL" id="CEK92903.1"/>
    </source>
</evidence>
<evidence type="ECO:0008006" key="7">
    <source>
        <dbReference type="Google" id="ProtNLM"/>
    </source>
</evidence>
<accession>A0A0B7BJ04</accession>
<proteinExistence type="inferred from homology"/>
<evidence type="ECO:0000256" key="1">
    <source>
        <dbReference type="ARBA" id="ARBA00008966"/>
    </source>
</evidence>
<dbReference type="GO" id="GO:0006357">
    <property type="term" value="P:regulation of transcription by RNA polymerase II"/>
    <property type="evidence" value="ECO:0007669"/>
    <property type="project" value="TreeGrafter"/>
</dbReference>
<evidence type="ECO:0000256" key="2">
    <source>
        <dbReference type="SAM" id="MobiDB-lite"/>
    </source>
</evidence>
<dbReference type="GO" id="GO:0005730">
    <property type="term" value="C:nucleolus"/>
    <property type="evidence" value="ECO:0007669"/>
    <property type="project" value="TreeGrafter"/>
</dbReference>
<dbReference type="AlphaFoldDB" id="A0A0B7BJ04"/>
<dbReference type="PANTHER" id="PTHR15565">
    <property type="entry name" value="AATF PROTEIN APOPTOSIS ANTAGONIZING TRANSCRIPTION FACTOR"/>
    <property type="match status" value="1"/>
</dbReference>
<feature type="region of interest" description="Disordered" evidence="2">
    <location>
        <begin position="1"/>
        <end position="32"/>
    </location>
</feature>
<evidence type="ECO:0000259" key="4">
    <source>
        <dbReference type="Pfam" id="PF13339"/>
    </source>
</evidence>
<dbReference type="Pfam" id="PF08164">
    <property type="entry name" value="TRAUB"/>
    <property type="match status" value="1"/>
</dbReference>
<evidence type="ECO:0000259" key="3">
    <source>
        <dbReference type="Pfam" id="PF08164"/>
    </source>
</evidence>
<organism evidence="6">
    <name type="scientific">Arion vulgaris</name>
    <dbReference type="NCBI Taxonomy" id="1028688"/>
    <lineage>
        <taxon>Eukaryota</taxon>
        <taxon>Metazoa</taxon>
        <taxon>Spiralia</taxon>
        <taxon>Lophotrochozoa</taxon>
        <taxon>Mollusca</taxon>
        <taxon>Gastropoda</taxon>
        <taxon>Heterobranchia</taxon>
        <taxon>Euthyneura</taxon>
        <taxon>Panpulmonata</taxon>
        <taxon>Eupulmonata</taxon>
        <taxon>Stylommatophora</taxon>
        <taxon>Helicina</taxon>
        <taxon>Arionoidea</taxon>
        <taxon>Arionidae</taxon>
        <taxon>Arion</taxon>
    </lineage>
</organism>
<name>A0A0B7BJ04_9EUPU</name>
<feature type="region of interest" description="Disordered" evidence="2">
    <location>
        <begin position="129"/>
        <end position="201"/>
    </location>
</feature>
<comment type="similarity">
    <text evidence="1">Belongs to the AATF family.</text>
</comment>